<evidence type="ECO:0000256" key="4">
    <source>
        <dbReference type="ARBA" id="ARBA00022438"/>
    </source>
</evidence>
<dbReference type="SUPFAM" id="SSF53474">
    <property type="entry name" value="alpha/beta-Hydrolases"/>
    <property type="match status" value="1"/>
</dbReference>
<comment type="subcellular location">
    <subcellularLocation>
        <location evidence="2 8">Cytoplasm</location>
    </subcellularLocation>
</comment>
<keyword evidence="4 8" id="KW-0031">Aminopeptidase</keyword>
<feature type="domain" description="AB hydrolase-1" evidence="11">
    <location>
        <begin position="61"/>
        <end position="324"/>
    </location>
</feature>
<feature type="active site" evidence="9">
    <location>
        <position position="294"/>
    </location>
</feature>
<comment type="caution">
    <text evidence="12">The sequence shown here is derived from an EMBL/GenBank/DDBJ whole genome shotgun (WGS) entry which is preliminary data.</text>
</comment>
<dbReference type="AlphaFoldDB" id="A0A5D0UBC2"/>
<dbReference type="InterPro" id="IPR002410">
    <property type="entry name" value="Peptidase_S33"/>
</dbReference>
<dbReference type="Pfam" id="PF00561">
    <property type="entry name" value="Abhydrolase_1"/>
    <property type="match status" value="1"/>
</dbReference>
<evidence type="ECO:0000313" key="12">
    <source>
        <dbReference type="EMBL" id="TYC15324.1"/>
    </source>
</evidence>
<proteinExistence type="inferred from homology"/>
<dbReference type="InterPro" id="IPR005944">
    <property type="entry name" value="Pro_iminopeptidase"/>
</dbReference>
<dbReference type="InterPro" id="IPR029058">
    <property type="entry name" value="AB_hydrolase_fold"/>
</dbReference>
<keyword evidence="6 8" id="KW-0645">Protease</keyword>
<dbReference type="NCBIfam" id="TIGR01249">
    <property type="entry name" value="pro_imino_pep_1"/>
    <property type="match status" value="1"/>
</dbReference>
<protein>
    <recommendedName>
        <fullName evidence="8 10">Proline iminopeptidase</fullName>
        <shortName evidence="8">PIP</shortName>
        <ecNumber evidence="8 10">3.4.11.5</ecNumber>
    </recommendedName>
    <alternativeName>
        <fullName evidence="8">Prolyl aminopeptidase</fullName>
    </alternativeName>
</protein>
<evidence type="ECO:0000256" key="2">
    <source>
        <dbReference type="ARBA" id="ARBA00004496"/>
    </source>
</evidence>
<dbReference type="PANTHER" id="PTHR43722">
    <property type="entry name" value="PROLINE IMINOPEPTIDASE"/>
    <property type="match status" value="1"/>
</dbReference>
<keyword evidence="13" id="KW-1185">Reference proteome</keyword>
<evidence type="ECO:0000256" key="9">
    <source>
        <dbReference type="PIRSR" id="PIRSR006431-1"/>
    </source>
</evidence>
<dbReference type="EC" id="3.4.11.5" evidence="8 10"/>
<reference evidence="12 13" key="1">
    <citation type="submission" date="2019-08" db="EMBL/GenBank/DDBJ databases">
        <title>Actinomadura sp. nov. CYP1-5 isolated from mountain soil.</title>
        <authorList>
            <person name="Songsumanus A."/>
            <person name="Kuncharoen N."/>
            <person name="Kudo T."/>
            <person name="Yuki M."/>
            <person name="Igarashi Y."/>
            <person name="Tanasupawat S."/>
        </authorList>
    </citation>
    <scope>NUCLEOTIDE SEQUENCE [LARGE SCALE GENOMIC DNA]</scope>
    <source>
        <strain evidence="12 13">GKU157</strain>
    </source>
</reference>
<feature type="active site" description="Nucleophile" evidence="9">
    <location>
        <position position="140"/>
    </location>
</feature>
<name>A0A5D0UBC2_9ACTN</name>
<evidence type="ECO:0000256" key="8">
    <source>
        <dbReference type="PIRNR" id="PIRNR006431"/>
    </source>
</evidence>
<evidence type="ECO:0000256" key="7">
    <source>
        <dbReference type="ARBA" id="ARBA00022801"/>
    </source>
</evidence>
<evidence type="ECO:0000256" key="5">
    <source>
        <dbReference type="ARBA" id="ARBA00022490"/>
    </source>
</evidence>
<organism evidence="12 13">
    <name type="scientific">Actinomadura syzygii</name>
    <dbReference type="NCBI Taxonomy" id="1427538"/>
    <lineage>
        <taxon>Bacteria</taxon>
        <taxon>Bacillati</taxon>
        <taxon>Actinomycetota</taxon>
        <taxon>Actinomycetes</taxon>
        <taxon>Streptosporangiales</taxon>
        <taxon>Thermomonosporaceae</taxon>
        <taxon>Actinomadura</taxon>
    </lineage>
</organism>
<dbReference type="EMBL" id="VSFF01000005">
    <property type="protein sequence ID" value="TYC15324.1"/>
    <property type="molecule type" value="Genomic_DNA"/>
</dbReference>
<evidence type="ECO:0000256" key="10">
    <source>
        <dbReference type="RuleBase" id="RU003421"/>
    </source>
</evidence>
<dbReference type="Gene3D" id="3.40.50.1820">
    <property type="entry name" value="alpha/beta hydrolase"/>
    <property type="match status" value="1"/>
</dbReference>
<evidence type="ECO:0000256" key="3">
    <source>
        <dbReference type="ARBA" id="ARBA00010088"/>
    </source>
</evidence>
<keyword evidence="7 8" id="KW-0378">Hydrolase</keyword>
<comment type="catalytic activity">
    <reaction evidence="1 8 10">
        <text>Release of N-terminal proline from a peptide.</text>
        <dbReference type="EC" id="3.4.11.5"/>
    </reaction>
</comment>
<comment type="similarity">
    <text evidence="3 8 10">Belongs to the peptidase S33 family.</text>
</comment>
<dbReference type="Proteomes" id="UP000322634">
    <property type="component" value="Unassembled WGS sequence"/>
</dbReference>
<gene>
    <name evidence="12" type="primary">pip</name>
    <name evidence="12" type="ORF">FXF65_14750</name>
</gene>
<dbReference type="PANTHER" id="PTHR43722:SF1">
    <property type="entry name" value="PROLINE IMINOPEPTIDASE"/>
    <property type="match status" value="1"/>
</dbReference>
<dbReference type="PRINTS" id="PR00793">
    <property type="entry name" value="PROAMNOPTASE"/>
</dbReference>
<sequence>MRQRVVCRSAHAWRTWPCDGVIRVRGVVLYAGVEPFGAGVLEVGDGHRVYWEQCGNPVGEPVLVVHGGPGSGCGVGWRRFFDPGRYRVVLFDQRNCGRSLPSAAEPEVDLSANTTGHLIADMELLRRHLGIDRWLLFGGSWGSTLSLAYAQAHPAHVSELVLFSVVTTSAREVEWVTRDMGRIFPEAWERFRDHVPVAERQGDLAAAYSRLLHDPDPDVRAAAAREWCRWEDTHVATAPGHRHDERFDDPDFRMVFARLVTHYWAHAAWVGDSLVDGATKLTGIPGVLIHGALDVSSPPDIPYRLSRVWDEAELVLVGDAGHGAGYVDVSTALVSVLDGR</sequence>
<dbReference type="GO" id="GO:0004177">
    <property type="term" value="F:aminopeptidase activity"/>
    <property type="evidence" value="ECO:0007669"/>
    <property type="project" value="UniProtKB-UniRule"/>
</dbReference>
<evidence type="ECO:0000313" key="13">
    <source>
        <dbReference type="Proteomes" id="UP000322634"/>
    </source>
</evidence>
<dbReference type="GO" id="GO:0005737">
    <property type="term" value="C:cytoplasm"/>
    <property type="evidence" value="ECO:0007669"/>
    <property type="project" value="UniProtKB-SubCell"/>
</dbReference>
<dbReference type="InterPro" id="IPR000073">
    <property type="entry name" value="AB_hydrolase_1"/>
</dbReference>
<keyword evidence="5 8" id="KW-0963">Cytoplasm</keyword>
<dbReference type="GO" id="GO:0006508">
    <property type="term" value="P:proteolysis"/>
    <property type="evidence" value="ECO:0007669"/>
    <property type="project" value="UniProtKB-KW"/>
</dbReference>
<accession>A0A5D0UBC2</accession>
<evidence type="ECO:0000256" key="6">
    <source>
        <dbReference type="ARBA" id="ARBA00022670"/>
    </source>
</evidence>
<dbReference type="PIRSF" id="PIRSF006431">
    <property type="entry name" value="Pept_S33"/>
    <property type="match status" value="1"/>
</dbReference>
<evidence type="ECO:0000259" key="11">
    <source>
        <dbReference type="Pfam" id="PF00561"/>
    </source>
</evidence>
<dbReference type="OrthoDB" id="9796770at2"/>
<evidence type="ECO:0000256" key="1">
    <source>
        <dbReference type="ARBA" id="ARBA00001585"/>
    </source>
</evidence>
<feature type="active site" description="Proton donor" evidence="9">
    <location>
        <position position="322"/>
    </location>
</feature>